<comment type="caution">
    <text evidence="3">The sequence shown here is derived from an EMBL/GenBank/DDBJ whole genome shotgun (WGS) entry which is preliminary data.</text>
</comment>
<gene>
    <name evidence="3" type="ORF">QYE76_031086</name>
</gene>
<protein>
    <recommendedName>
        <fullName evidence="2">Ternary complex factor MIP1 leucine-zipper domain-containing protein</fullName>
    </recommendedName>
</protein>
<name>A0AAD8VJY7_LOLMU</name>
<evidence type="ECO:0000313" key="4">
    <source>
        <dbReference type="Proteomes" id="UP001231189"/>
    </source>
</evidence>
<feature type="domain" description="Ternary complex factor MIP1 leucine-zipper" evidence="2">
    <location>
        <begin position="66"/>
        <end position="146"/>
    </location>
</feature>
<dbReference type="InterPro" id="IPR025757">
    <property type="entry name" value="MIP1_Leuzipper"/>
</dbReference>
<accession>A0AAD8VJY7</accession>
<feature type="region of interest" description="Disordered" evidence="1">
    <location>
        <begin position="1"/>
        <end position="72"/>
    </location>
</feature>
<evidence type="ECO:0000313" key="3">
    <source>
        <dbReference type="EMBL" id="KAK1607413.1"/>
    </source>
</evidence>
<dbReference type="EMBL" id="JAUUTY010000007">
    <property type="protein sequence ID" value="KAK1607413.1"/>
    <property type="molecule type" value="Genomic_DNA"/>
</dbReference>
<evidence type="ECO:0000259" key="2">
    <source>
        <dbReference type="Pfam" id="PF14389"/>
    </source>
</evidence>
<organism evidence="3 4">
    <name type="scientific">Lolium multiflorum</name>
    <name type="common">Italian ryegrass</name>
    <name type="synonym">Lolium perenne subsp. multiflorum</name>
    <dbReference type="NCBI Taxonomy" id="4521"/>
    <lineage>
        <taxon>Eukaryota</taxon>
        <taxon>Viridiplantae</taxon>
        <taxon>Streptophyta</taxon>
        <taxon>Embryophyta</taxon>
        <taxon>Tracheophyta</taxon>
        <taxon>Spermatophyta</taxon>
        <taxon>Magnoliopsida</taxon>
        <taxon>Liliopsida</taxon>
        <taxon>Poales</taxon>
        <taxon>Poaceae</taxon>
        <taxon>BOP clade</taxon>
        <taxon>Pooideae</taxon>
        <taxon>Poodae</taxon>
        <taxon>Poeae</taxon>
        <taxon>Poeae Chloroplast Group 2 (Poeae type)</taxon>
        <taxon>Loliodinae</taxon>
        <taxon>Loliinae</taxon>
        <taxon>Lolium</taxon>
    </lineage>
</organism>
<dbReference type="Proteomes" id="UP001231189">
    <property type="component" value="Unassembled WGS sequence"/>
</dbReference>
<dbReference type="PANTHER" id="PTHR46248:SF18">
    <property type="entry name" value="TERNARY COMPLEX FACTOR MIP1 LEUCINE-ZIPPER DOMAIN-CONTAINING PROTEIN"/>
    <property type="match status" value="1"/>
</dbReference>
<proteinExistence type="predicted"/>
<feature type="compositionally biased region" description="Basic and acidic residues" evidence="1">
    <location>
        <begin position="27"/>
        <end position="38"/>
    </location>
</feature>
<dbReference type="AlphaFoldDB" id="A0AAD8VJY7"/>
<sequence length="238" mass="26500">MHTAMEMDGGRGRRPAVALGAKAAPPRNDKVMEKDRRRTNSRAPAMKASSNAPAPGGIKNRSQARRDRKMALQQDVEKLRKKLRQEENVHRALERAFTRPLGALPRLPPYLPCQLLELLAEVAVLEEEVVRLEEQVVSFQQGLYQEAIIAYLSGGGERCSPVQLWPSPQVQNSEVYPAARQCSDQDANWSSLKRVANAKQTPIGKPLCSPSHTDSPGKENLLCSTNSCRDFRWPPTLN</sequence>
<reference evidence="3" key="1">
    <citation type="submission" date="2023-07" db="EMBL/GenBank/DDBJ databases">
        <title>A chromosome-level genome assembly of Lolium multiflorum.</title>
        <authorList>
            <person name="Chen Y."/>
            <person name="Copetti D."/>
            <person name="Kolliker R."/>
            <person name="Studer B."/>
        </authorList>
    </citation>
    <scope>NUCLEOTIDE SEQUENCE</scope>
    <source>
        <strain evidence="3">02402/16</strain>
        <tissue evidence="3">Leaf</tissue>
    </source>
</reference>
<evidence type="ECO:0000256" key="1">
    <source>
        <dbReference type="SAM" id="MobiDB-lite"/>
    </source>
</evidence>
<dbReference type="Pfam" id="PF14389">
    <property type="entry name" value="Lzipper-MIP1"/>
    <property type="match status" value="1"/>
</dbReference>
<keyword evidence="4" id="KW-1185">Reference proteome</keyword>
<dbReference type="PANTHER" id="PTHR46248">
    <property type="entry name" value="EXPRESSED PROTEIN"/>
    <property type="match status" value="1"/>
</dbReference>